<gene>
    <name evidence="6" type="ORF">SASPL_112387</name>
</gene>
<keyword evidence="7" id="KW-1185">Reference proteome</keyword>
<name>A0A8X8Y8Z5_SALSN</name>
<proteinExistence type="predicted"/>
<feature type="signal peptide" evidence="4">
    <location>
        <begin position="1"/>
        <end position="17"/>
    </location>
</feature>
<dbReference type="PANTHER" id="PTHR38537:SF8">
    <property type="entry name" value="FILAMIN-A"/>
    <property type="match status" value="1"/>
</dbReference>
<dbReference type="InterPro" id="IPR056434">
    <property type="entry name" value="Ig_GEX2_N"/>
</dbReference>
<dbReference type="InterPro" id="IPR014756">
    <property type="entry name" value="Ig_E-set"/>
</dbReference>
<evidence type="ECO:0000256" key="3">
    <source>
        <dbReference type="SAM" id="MobiDB-lite"/>
    </source>
</evidence>
<evidence type="ECO:0000259" key="5">
    <source>
        <dbReference type="Pfam" id="PF23616"/>
    </source>
</evidence>
<dbReference type="AlphaFoldDB" id="A0A8X8Y8Z5"/>
<dbReference type="Gene3D" id="2.60.40.10">
    <property type="entry name" value="Immunoglobulins"/>
    <property type="match status" value="3"/>
</dbReference>
<feature type="region of interest" description="Disordered" evidence="3">
    <location>
        <begin position="1103"/>
        <end position="1169"/>
    </location>
</feature>
<accession>A0A8X8Y8Z5</accession>
<reference evidence="6" key="2">
    <citation type="submission" date="2020-08" db="EMBL/GenBank/DDBJ databases">
        <title>Plant Genome Project.</title>
        <authorList>
            <person name="Zhang R.-G."/>
        </authorList>
    </citation>
    <scope>NUCLEOTIDE SEQUENCE</scope>
    <source>
        <strain evidence="6">Huo1</strain>
        <tissue evidence="6">Leaf</tissue>
    </source>
</reference>
<dbReference type="InterPro" id="IPR013783">
    <property type="entry name" value="Ig-like_fold"/>
</dbReference>
<dbReference type="GO" id="GO:0048235">
    <property type="term" value="P:pollen sperm cell differentiation"/>
    <property type="evidence" value="ECO:0007669"/>
    <property type="project" value="TreeGrafter"/>
</dbReference>
<feature type="chain" id="PRO_5036461180" description="GEX2 N-terminal Ig-like domain-containing protein" evidence="4">
    <location>
        <begin position="18"/>
        <end position="1169"/>
    </location>
</feature>
<dbReference type="PANTHER" id="PTHR38537">
    <property type="entry name" value="JITTERBUG, ISOFORM N"/>
    <property type="match status" value="1"/>
</dbReference>
<keyword evidence="4" id="KW-0732">Signal</keyword>
<dbReference type="SUPFAM" id="SSF81296">
    <property type="entry name" value="E set domains"/>
    <property type="match status" value="1"/>
</dbReference>
<feature type="repeat" description="Filamin" evidence="2">
    <location>
        <begin position="554"/>
        <end position="592"/>
    </location>
</feature>
<keyword evidence="1" id="KW-0677">Repeat</keyword>
<dbReference type="Pfam" id="PF17963">
    <property type="entry name" value="Big_9"/>
    <property type="match status" value="1"/>
</dbReference>
<protein>
    <recommendedName>
        <fullName evidence="5">GEX2 N-terminal Ig-like domain-containing protein</fullName>
    </recommendedName>
</protein>
<comment type="caution">
    <text evidence="6">The sequence shown here is derived from an EMBL/GenBank/DDBJ whole genome shotgun (WGS) entry which is preliminary data.</text>
</comment>
<evidence type="ECO:0000256" key="2">
    <source>
        <dbReference type="PROSITE-ProRule" id="PRU00087"/>
    </source>
</evidence>
<organism evidence="6">
    <name type="scientific">Salvia splendens</name>
    <name type="common">Scarlet sage</name>
    <dbReference type="NCBI Taxonomy" id="180675"/>
    <lineage>
        <taxon>Eukaryota</taxon>
        <taxon>Viridiplantae</taxon>
        <taxon>Streptophyta</taxon>
        <taxon>Embryophyta</taxon>
        <taxon>Tracheophyta</taxon>
        <taxon>Spermatophyta</taxon>
        <taxon>Magnoliopsida</taxon>
        <taxon>eudicotyledons</taxon>
        <taxon>Gunneridae</taxon>
        <taxon>Pentapetalae</taxon>
        <taxon>asterids</taxon>
        <taxon>lamiids</taxon>
        <taxon>Lamiales</taxon>
        <taxon>Lamiaceae</taxon>
        <taxon>Nepetoideae</taxon>
        <taxon>Mentheae</taxon>
        <taxon>Salviinae</taxon>
        <taxon>Salvia</taxon>
        <taxon>Salvia subgen. Calosphace</taxon>
        <taxon>core Calosphace</taxon>
    </lineage>
</organism>
<dbReference type="PROSITE" id="PS50194">
    <property type="entry name" value="FILAMIN_REPEAT"/>
    <property type="match status" value="1"/>
</dbReference>
<feature type="compositionally biased region" description="Basic and acidic residues" evidence="3">
    <location>
        <begin position="1122"/>
        <end position="1139"/>
    </location>
</feature>
<feature type="compositionally biased region" description="Acidic residues" evidence="3">
    <location>
        <begin position="1112"/>
        <end position="1121"/>
    </location>
</feature>
<feature type="domain" description="GEX2 N-terminal Ig-like" evidence="5">
    <location>
        <begin position="144"/>
        <end position="247"/>
    </location>
</feature>
<dbReference type="GO" id="GO:0051015">
    <property type="term" value="F:actin filament binding"/>
    <property type="evidence" value="ECO:0007669"/>
    <property type="project" value="InterPro"/>
</dbReference>
<evidence type="ECO:0000313" key="7">
    <source>
        <dbReference type="Proteomes" id="UP000298416"/>
    </source>
</evidence>
<dbReference type="GO" id="GO:0030036">
    <property type="term" value="P:actin cytoskeleton organization"/>
    <property type="evidence" value="ECO:0007669"/>
    <property type="project" value="InterPro"/>
</dbReference>
<evidence type="ECO:0000256" key="4">
    <source>
        <dbReference type="SAM" id="SignalP"/>
    </source>
</evidence>
<dbReference type="InterPro" id="IPR017868">
    <property type="entry name" value="Filamin/ABP280_repeat-like"/>
</dbReference>
<evidence type="ECO:0000313" key="6">
    <source>
        <dbReference type="EMBL" id="KAG6428138.1"/>
    </source>
</evidence>
<dbReference type="Proteomes" id="UP000298416">
    <property type="component" value="Unassembled WGS sequence"/>
</dbReference>
<dbReference type="Gene3D" id="2.60.40.3440">
    <property type="match status" value="1"/>
</dbReference>
<evidence type="ECO:0000256" key="1">
    <source>
        <dbReference type="ARBA" id="ARBA00022737"/>
    </source>
</evidence>
<dbReference type="Pfam" id="PF23616">
    <property type="entry name" value="Ig_GEX2_N"/>
    <property type="match status" value="2"/>
</dbReference>
<reference evidence="6" key="1">
    <citation type="submission" date="2018-01" db="EMBL/GenBank/DDBJ databases">
        <authorList>
            <person name="Mao J.F."/>
        </authorList>
    </citation>
    <scope>NUCLEOTIDE SEQUENCE</scope>
    <source>
        <strain evidence="6">Huo1</strain>
        <tissue evidence="6">Leaf</tissue>
    </source>
</reference>
<dbReference type="InterPro" id="IPR044801">
    <property type="entry name" value="Filamin"/>
</dbReference>
<sequence>MASQILLLSLCLTTFFAFSLKPQHANSDGAVELPVFIFSWPNDEGNFAAGDIATISVRVIGNYDKGKYEFEFSPYLIVNDKIGNSSFITGVSLHLDGGIDDWRITFSPLMVGLFDVLIVDDHFHVFDSSLHFQVNPGKMYPAAGILSWGDGADEFVAGMRAEVFILSRDAFGNEVTSTSEGSRLYTFSLSATTSDGIPATLLNTSFKGWNGQQHLCLEFIAATAGSLFLHVEIENQTLHGSPLPFMVHPGKLDISRCAALLKVETKHFQLFSKMEGLIHQHDQYGNLVSRSYEFDLEVFEKGTNLSMPLSDLLFRDVAPGTQSFSFTLYEPGNFTLIISDKEKNTLISNTPYDFTVYIGYCDGVNSIVNGSGLNSSVVGETAKFSIFLRDAYLYPSQVQLEYLRVHIMQVSDSQIIQPRIQIRASNGSFSSGKLNRGVIDSRNNINDNWNFKASDFDVSYKSEKSGLHEMCVFCGNIALNGGRAFRKEVTAGAVNVSLSGVVRFAEKVVKMVKNDIVVRLVDSYSNPVLLQESHLRLEIASINKSAFSTWDFADNNNGLYTVKYLANDIGTYEMCASYKGERFVPCPFGVHVYNYEYFPVARNDTASIWEDEALDFDVMRNDSFNGANATVVEYSKPRHGSLLLYGSSVFRYTPYKDFYGNDDFSYTMSDSNGNLASAAVGLLIVCRPPHFASIPSSLQAVEEGISPTFGGFNGFEVTYSDLGENISVTLSSKFGTVQLSPSQVQFWRPNWDKLSIHKTVDELKLIGCIDVVNSALQSIQYSGNHDFYGDDTITLYSENSNGRNDVNVPIFVQPVNDAPVINAPSFVVLNDTSDGVQIFHENSVGNHSPILPLNDLGNHGCYPNCDQMISLAAHRSAIVVESILVICVGSSNTISLILDYDTMNLRAPLTRSWVSNNCSITASGRALRKTVEHFHSILNLLDFFQLPLGQVTPNSWRHLSAFAAELRSPLGPFVKRSGRSGKIASSIMIGPRLLVFPGEGRKNLTLLSCFLAVERCGTICSPSSQFSAFVGSLVRLITDKGEQGADVVLPLYSREIAARLQNLPLLEELASSSVLLSADRVRTCRADRDENLEAIFASVGPVSPASTYNGEGEAEPLELEAEVERAGHPEKEADQEAEARPAGGEAEAEVAQEKEAEPDQGAGDEAGGV</sequence>
<feature type="domain" description="GEX2 N-terminal Ig-like" evidence="5">
    <location>
        <begin position="34"/>
        <end position="134"/>
    </location>
</feature>
<dbReference type="EMBL" id="PNBA02000004">
    <property type="protein sequence ID" value="KAG6428138.1"/>
    <property type="molecule type" value="Genomic_DNA"/>
</dbReference>